<dbReference type="AlphaFoldDB" id="A0A0A9HFI4"/>
<reference evidence="1" key="1">
    <citation type="submission" date="2014-09" db="EMBL/GenBank/DDBJ databases">
        <authorList>
            <person name="Magalhaes I.L.F."/>
            <person name="Oliveira U."/>
            <person name="Santos F.R."/>
            <person name="Vidigal T.H.D.A."/>
            <person name="Brescovit A.D."/>
            <person name="Santos A.J."/>
        </authorList>
    </citation>
    <scope>NUCLEOTIDE SEQUENCE</scope>
    <source>
        <tissue evidence="1">Shoot tissue taken approximately 20 cm above the soil surface</tissue>
    </source>
</reference>
<name>A0A0A9HFI4_ARUDO</name>
<dbReference type="EMBL" id="GBRH01166248">
    <property type="protein sequence ID" value="JAE31648.1"/>
    <property type="molecule type" value="Transcribed_RNA"/>
</dbReference>
<accession>A0A0A9HFI4</accession>
<proteinExistence type="predicted"/>
<reference evidence="1" key="2">
    <citation type="journal article" date="2015" name="Data Brief">
        <title>Shoot transcriptome of the giant reed, Arundo donax.</title>
        <authorList>
            <person name="Barrero R.A."/>
            <person name="Guerrero F.D."/>
            <person name="Moolhuijzen P."/>
            <person name="Goolsby J.A."/>
            <person name="Tidwell J."/>
            <person name="Bellgard S.E."/>
            <person name="Bellgard M.I."/>
        </authorList>
    </citation>
    <scope>NUCLEOTIDE SEQUENCE</scope>
    <source>
        <tissue evidence="1">Shoot tissue taken approximately 20 cm above the soil surface</tissue>
    </source>
</reference>
<evidence type="ECO:0000313" key="1">
    <source>
        <dbReference type="EMBL" id="JAE31648.1"/>
    </source>
</evidence>
<sequence>MESSSQEKVSHLQVPTTTELYKCYFTNKPSEQRMHAQWI</sequence>
<organism evidence="1">
    <name type="scientific">Arundo donax</name>
    <name type="common">Giant reed</name>
    <name type="synonym">Donax arundinaceus</name>
    <dbReference type="NCBI Taxonomy" id="35708"/>
    <lineage>
        <taxon>Eukaryota</taxon>
        <taxon>Viridiplantae</taxon>
        <taxon>Streptophyta</taxon>
        <taxon>Embryophyta</taxon>
        <taxon>Tracheophyta</taxon>
        <taxon>Spermatophyta</taxon>
        <taxon>Magnoliopsida</taxon>
        <taxon>Liliopsida</taxon>
        <taxon>Poales</taxon>
        <taxon>Poaceae</taxon>
        <taxon>PACMAD clade</taxon>
        <taxon>Arundinoideae</taxon>
        <taxon>Arundineae</taxon>
        <taxon>Arundo</taxon>
    </lineage>
</organism>
<protein>
    <submittedName>
        <fullName evidence="1">Uncharacterized protein</fullName>
    </submittedName>
</protein>